<feature type="chain" id="PRO_5022154107" description="FlgD/Vpr Ig-like domain-containing protein" evidence="2">
    <location>
        <begin position="20"/>
        <end position="939"/>
    </location>
</feature>
<proteinExistence type="predicted"/>
<accession>A0A538SSL4</accession>
<protein>
    <recommendedName>
        <fullName evidence="3">FlgD/Vpr Ig-like domain-containing protein</fullName>
    </recommendedName>
</protein>
<dbReference type="Gene3D" id="2.60.40.4070">
    <property type="match status" value="1"/>
</dbReference>
<dbReference type="Pfam" id="PF13860">
    <property type="entry name" value="FlgD_ig"/>
    <property type="match status" value="1"/>
</dbReference>
<dbReference type="AlphaFoldDB" id="A0A538SSL4"/>
<dbReference type="Gene3D" id="2.60.120.200">
    <property type="match status" value="1"/>
</dbReference>
<evidence type="ECO:0000256" key="1">
    <source>
        <dbReference type="SAM" id="MobiDB-lite"/>
    </source>
</evidence>
<evidence type="ECO:0000256" key="2">
    <source>
        <dbReference type="SAM" id="SignalP"/>
    </source>
</evidence>
<comment type="caution">
    <text evidence="4">The sequence shown here is derived from an EMBL/GenBank/DDBJ whole genome shotgun (WGS) entry which is preliminary data.</text>
</comment>
<dbReference type="Proteomes" id="UP000319829">
    <property type="component" value="Unassembled WGS sequence"/>
</dbReference>
<reference evidence="4 5" key="1">
    <citation type="journal article" date="2019" name="Nat. Microbiol.">
        <title>Mediterranean grassland soil C-N compound turnover is dependent on rainfall and depth, and is mediated by genomically divergent microorganisms.</title>
        <authorList>
            <person name="Diamond S."/>
            <person name="Andeer P.F."/>
            <person name="Li Z."/>
            <person name="Crits-Christoph A."/>
            <person name="Burstein D."/>
            <person name="Anantharaman K."/>
            <person name="Lane K.R."/>
            <person name="Thomas B.C."/>
            <person name="Pan C."/>
            <person name="Northen T.R."/>
            <person name="Banfield J.F."/>
        </authorList>
    </citation>
    <scope>NUCLEOTIDE SEQUENCE [LARGE SCALE GENOMIC DNA]</scope>
    <source>
        <strain evidence="4">WS_4</strain>
    </source>
</reference>
<dbReference type="EMBL" id="VBOU01000074">
    <property type="protein sequence ID" value="TMQ54383.1"/>
    <property type="molecule type" value="Genomic_DNA"/>
</dbReference>
<feature type="region of interest" description="Disordered" evidence="1">
    <location>
        <begin position="27"/>
        <end position="49"/>
    </location>
</feature>
<evidence type="ECO:0000259" key="3">
    <source>
        <dbReference type="Pfam" id="PF13860"/>
    </source>
</evidence>
<name>A0A538SSL4_UNCEI</name>
<feature type="signal peptide" evidence="2">
    <location>
        <begin position="1"/>
        <end position="19"/>
    </location>
</feature>
<sequence length="939" mass="101183">MSRPHASAPKLVFALCVMAGVLPGQRGAAADPSPSFRATSAPSAAKAYPEPSLGNVSPIRVGAPSRRVYRSGQANQDGDTVWVFRDSLETRSSPSNEDGWTHVDASFQPAAWHIDTVYGCEGHSFWCGRIDSSWVNDANRRGYDNNWTQVLKNFVNLSGAASPVKISFKQQLESEDSFDFGTLEVLDIDASWVPLRTWTGSVHGQGAAPCDTFTIQIPDTIIAKYNPVQFRFIFTSDIGGSAADGISSPADGWSVDNVTVKAGTSDLRFFDDFESGPGTWTVSTFPAVGDNWRIQANVPAEQVCTANTSKVWTVTSPVSGALIPRIDDKLISPPILTNKGDQVFVAFDVYRNLPLLACFYYNIQYRTRNVGAAWSLWSQSSSQIYFGTEKEWIRQTVALPGAAGKDSVEFMLNVKDYSQVYCDGVSTPSGTAVYFDNLALGVIGLAPPSIVASEQDLFQDTFNTAPFWVNDNINTPSGDSTSVRISASRGLKQGTFFYSLNGSSFASLPLTPFGASIPSAYSADVPVGSYARGTRVRYYFSVTDSLNTTVTLPSDALAASHYFDATVLPAIQSPSGTCAGDTAKVLYVNAFSGPEGGASMDQSLTALGLRFDRYDVNSPASSLGNSPGGGTPGPTRYWPATSAATLGMYSAIIWDVGERSSSALTAEEQQLLQAWIKRPGANRGLLAAGDNLAYDLVYNGQEVNSFFTCTLGGVFLRDIWENTPQDSLTPTLTGATGTRIAKEPFPLDGTCPSINRFDALGTSSCAGSKARGWIAYPNTMLASIEKRDSVGVIADSSRSVLLGFSLGAIPSIVRRNLLLYRTIVEEFEVPGCYVATGVEETPAPAGSPAARLFGAAPNPFNPWTTIRFTLSRPARVRLLIFDVSGARVRNLTDRALPAGEYHITWDGKNDRGRELASGAYFYRLEADREVQAKKLILLR</sequence>
<evidence type="ECO:0000313" key="5">
    <source>
        <dbReference type="Proteomes" id="UP000319829"/>
    </source>
</evidence>
<keyword evidence="2" id="KW-0732">Signal</keyword>
<feature type="domain" description="FlgD/Vpr Ig-like" evidence="3">
    <location>
        <begin position="865"/>
        <end position="927"/>
    </location>
</feature>
<organism evidence="4 5">
    <name type="scientific">Eiseniibacteriota bacterium</name>
    <dbReference type="NCBI Taxonomy" id="2212470"/>
    <lineage>
        <taxon>Bacteria</taxon>
        <taxon>Candidatus Eiseniibacteriota</taxon>
    </lineage>
</organism>
<dbReference type="InterPro" id="IPR025965">
    <property type="entry name" value="FlgD/Vpr_Ig-like"/>
</dbReference>
<evidence type="ECO:0000313" key="4">
    <source>
        <dbReference type="EMBL" id="TMQ54383.1"/>
    </source>
</evidence>
<gene>
    <name evidence="4" type="ORF">E6K74_06455</name>
</gene>